<feature type="transmembrane region" description="Helical" evidence="1">
    <location>
        <begin position="6"/>
        <end position="24"/>
    </location>
</feature>
<evidence type="ECO:0008006" key="4">
    <source>
        <dbReference type="Google" id="ProtNLM"/>
    </source>
</evidence>
<evidence type="ECO:0000313" key="2">
    <source>
        <dbReference type="EMBL" id="KGK98485.1"/>
    </source>
</evidence>
<protein>
    <recommendedName>
        <fullName evidence="4">DUF2178 domain-containing protein</fullName>
    </recommendedName>
</protein>
<keyword evidence="1" id="KW-0812">Transmembrane</keyword>
<dbReference type="EMBL" id="JRHO01000014">
    <property type="protein sequence ID" value="KGK98485.1"/>
    <property type="molecule type" value="Genomic_DNA"/>
</dbReference>
<keyword evidence="1" id="KW-0472">Membrane</keyword>
<dbReference type="RefSeq" id="WP_048196004.1">
    <property type="nucleotide sequence ID" value="NZ_CAAGSM010000004.1"/>
</dbReference>
<feature type="transmembrane region" description="Helical" evidence="1">
    <location>
        <begin position="45"/>
        <end position="62"/>
    </location>
</feature>
<feature type="transmembrane region" description="Helical" evidence="1">
    <location>
        <begin position="74"/>
        <end position="91"/>
    </location>
</feature>
<evidence type="ECO:0000313" key="3">
    <source>
        <dbReference type="Proteomes" id="UP000029859"/>
    </source>
</evidence>
<name>A0A099T004_METMT</name>
<accession>A0A099T004</accession>
<dbReference type="Pfam" id="PF09946">
    <property type="entry name" value="DUF2178"/>
    <property type="match status" value="1"/>
</dbReference>
<reference evidence="2 3" key="1">
    <citation type="submission" date="2014-09" db="EMBL/GenBank/DDBJ databases">
        <title>Draft genome sequence of an obligately methylotrophic methanogen, Methanococcoides methylutens, isolated from marine sediment.</title>
        <authorList>
            <person name="Guan Y."/>
            <person name="Ngugi D.K."/>
            <person name="Blom J."/>
            <person name="Ali S."/>
            <person name="Ferry J.G."/>
            <person name="Stingl U."/>
        </authorList>
    </citation>
    <scope>NUCLEOTIDE SEQUENCE [LARGE SCALE GENOMIC DNA]</scope>
    <source>
        <strain evidence="2 3">DSM 2657</strain>
    </source>
</reference>
<comment type="caution">
    <text evidence="2">The sequence shown here is derived from an EMBL/GenBank/DDBJ whole genome shotgun (WGS) entry which is preliminary data.</text>
</comment>
<dbReference type="AlphaFoldDB" id="A0A099T004"/>
<organism evidence="2 3">
    <name type="scientific">Methanococcoides methylutens</name>
    <dbReference type="NCBI Taxonomy" id="2226"/>
    <lineage>
        <taxon>Archaea</taxon>
        <taxon>Methanobacteriati</taxon>
        <taxon>Methanobacteriota</taxon>
        <taxon>Stenosarchaea group</taxon>
        <taxon>Methanomicrobia</taxon>
        <taxon>Methanosarcinales</taxon>
        <taxon>Methanosarcinaceae</taxon>
        <taxon>Methanococcoides</taxon>
    </lineage>
</organism>
<dbReference type="InterPro" id="IPR019235">
    <property type="entry name" value="DUF2178_TM"/>
</dbReference>
<keyword evidence="3" id="KW-1185">Reference proteome</keyword>
<dbReference type="Proteomes" id="UP000029859">
    <property type="component" value="Unassembled WGS sequence"/>
</dbReference>
<evidence type="ECO:0000256" key="1">
    <source>
        <dbReference type="SAM" id="Phobius"/>
    </source>
</evidence>
<sequence>MAVDIISFIGVIVGVTIGFLIVNRGRKKSGEPEQDERTEKVAGKAANSSIIVLLLAMAVILWGDLFELFKIETGQSISILFFTLMISLITFRRHYSSKEI</sequence>
<keyword evidence="1" id="KW-1133">Transmembrane helix</keyword>
<proteinExistence type="predicted"/>
<gene>
    <name evidence="2" type="ORF">LI82_12375</name>
</gene>
<dbReference type="OrthoDB" id="142462at2157"/>